<protein>
    <submittedName>
        <fullName evidence="2">Putative transposase</fullName>
    </submittedName>
</protein>
<dbReference type="PROSITE" id="PS50994">
    <property type="entry name" value="INTEGRASE"/>
    <property type="match status" value="1"/>
</dbReference>
<evidence type="ECO:0000259" key="1">
    <source>
        <dbReference type="PROSITE" id="PS50994"/>
    </source>
</evidence>
<name>Q8GGV3_LIMRT</name>
<dbReference type="EMBL" id="AF465251">
    <property type="protein sequence ID" value="AAO14620.1"/>
    <property type="molecule type" value="Genomic_DNA"/>
</dbReference>
<dbReference type="GO" id="GO:0015074">
    <property type="term" value="P:DNA integration"/>
    <property type="evidence" value="ECO:0007669"/>
    <property type="project" value="InterPro"/>
</dbReference>
<feature type="domain" description="Integrase catalytic" evidence="1">
    <location>
        <begin position="2"/>
        <end position="134"/>
    </location>
</feature>
<proteinExistence type="predicted"/>
<evidence type="ECO:0000313" key="2">
    <source>
        <dbReference type="EMBL" id="AAO14620.1"/>
    </source>
</evidence>
<reference evidence="2" key="2">
    <citation type="journal article" date="2004" name="Microbiology">
        <title>Biochemical and molecular characterization of a levansucrase from Lactobacillus reuteri.</title>
        <authorList>
            <person name="van Hijum S.A."/>
            <person name="Szalowska E."/>
            <person name="van der Maarel M.J."/>
            <person name="Dijkhuizen L."/>
        </authorList>
    </citation>
    <scope>NUCLEOTIDE SEQUENCE</scope>
    <source>
        <strain evidence="2">121</strain>
    </source>
</reference>
<organism evidence="2">
    <name type="scientific">Limosilactobacillus reuteri</name>
    <name type="common">Lactobacillus reuteri</name>
    <dbReference type="NCBI Taxonomy" id="1598"/>
    <lineage>
        <taxon>Bacteria</taxon>
        <taxon>Bacillati</taxon>
        <taxon>Bacillota</taxon>
        <taxon>Bacilli</taxon>
        <taxon>Lactobacillales</taxon>
        <taxon>Lactobacillaceae</taxon>
        <taxon>Limosilactobacillus</taxon>
    </lineage>
</organism>
<dbReference type="InterPro" id="IPR001584">
    <property type="entry name" value="Integrase_cat-core"/>
</dbReference>
<accession>Q8GGV3</accession>
<sequence length="134" mass="15091">MMPTTPQQRHIRLAIKHGNEVIEDFKQHSTGKLNLWVSITDLSQKYNITVEAQGRINPGIITAIVGQLPFSEFKYQGLIDLLGSIPKEFVHSLTPDHGREFLGLNDIRGRLGVAIYWPDPYSPEERGPNENTNG</sequence>
<reference evidence="2" key="1">
    <citation type="submission" date="2002-01" db="EMBL/GenBank/DDBJ databases">
        <authorList>
            <person name="van Hijum S."/>
            <person name="Szalowska E."/>
            <person name="Kralj S."/>
            <person name="Dondorff M."/>
        </authorList>
    </citation>
    <scope>NUCLEOTIDE SEQUENCE</scope>
    <source>
        <strain evidence="2">121</strain>
    </source>
</reference>
<dbReference type="AlphaFoldDB" id="Q8GGV3"/>